<dbReference type="SUPFAM" id="SSF46785">
    <property type="entry name" value="Winged helix' DNA-binding domain"/>
    <property type="match status" value="1"/>
</dbReference>
<dbReference type="PANTHER" id="PTHR30126">
    <property type="entry name" value="HTH-TYPE TRANSCRIPTIONAL REGULATOR"/>
    <property type="match status" value="1"/>
</dbReference>
<evidence type="ECO:0000256" key="1">
    <source>
        <dbReference type="ARBA" id="ARBA00009437"/>
    </source>
</evidence>
<dbReference type="InterPro" id="IPR036388">
    <property type="entry name" value="WH-like_DNA-bd_sf"/>
</dbReference>
<dbReference type="InterPro" id="IPR047788">
    <property type="entry name" value="LysR-like_Sec_metab"/>
</dbReference>
<sequence length="311" mass="35170">MDFKQLEAFVNVAKYKNFSKAGKALYLSQPTISMHISNLEKELGVSLFDRTSKEVNLTPSGHEFMRYALDMINMKNHALHDMMRANDTIKGAIQISTSSTPNLIILPKAIHTFQSLHPDVCFFIEEKSTNLILEDVCALTADIGLVGMHVVSDRFATHALFDDDFVFVAADHMHVPPVIELSDLRQFKIIHRSAQSATRIELERNFVEQGLDISLLDTVVETDDLNLLMVLVEKGLGISYISKHIFEQYQKSLAISAFSIKGVRPQKHIELIVNKRRTLSPAAEDFSKLIIRLFQNHDDENCNSKSVYPPL</sequence>
<dbReference type="SUPFAM" id="SSF53850">
    <property type="entry name" value="Periplasmic binding protein-like II"/>
    <property type="match status" value="1"/>
</dbReference>
<organism evidence="6 7">
    <name type="scientific">Fusibacter paucivorans</name>
    <dbReference type="NCBI Taxonomy" id="76009"/>
    <lineage>
        <taxon>Bacteria</taxon>
        <taxon>Bacillati</taxon>
        <taxon>Bacillota</taxon>
        <taxon>Clostridia</taxon>
        <taxon>Eubacteriales</taxon>
        <taxon>Eubacteriales Family XII. Incertae Sedis</taxon>
        <taxon>Fusibacter</taxon>
    </lineage>
</organism>
<proteinExistence type="inferred from homology"/>
<keyword evidence="7" id="KW-1185">Reference proteome</keyword>
<evidence type="ECO:0000313" key="6">
    <source>
        <dbReference type="EMBL" id="MBS7528635.1"/>
    </source>
</evidence>
<dbReference type="Pfam" id="PF03466">
    <property type="entry name" value="LysR_substrate"/>
    <property type="match status" value="1"/>
</dbReference>
<evidence type="ECO:0000313" key="7">
    <source>
        <dbReference type="Proteomes" id="UP000746471"/>
    </source>
</evidence>
<evidence type="ECO:0000256" key="4">
    <source>
        <dbReference type="ARBA" id="ARBA00023163"/>
    </source>
</evidence>
<comment type="similarity">
    <text evidence="1">Belongs to the LysR transcriptional regulatory family.</text>
</comment>
<dbReference type="NCBIfam" id="NF040786">
    <property type="entry name" value="LysR_Sec_metab"/>
    <property type="match status" value="1"/>
</dbReference>
<feature type="domain" description="HTH lysR-type" evidence="5">
    <location>
        <begin position="1"/>
        <end position="58"/>
    </location>
</feature>
<dbReference type="InterPro" id="IPR036390">
    <property type="entry name" value="WH_DNA-bd_sf"/>
</dbReference>
<dbReference type="Proteomes" id="UP000746471">
    <property type="component" value="Unassembled WGS sequence"/>
</dbReference>
<comment type="caution">
    <text evidence="6">The sequence shown here is derived from an EMBL/GenBank/DDBJ whole genome shotgun (WGS) entry which is preliminary data.</text>
</comment>
<keyword evidence="4" id="KW-0804">Transcription</keyword>
<gene>
    <name evidence="6" type="ORF">KHM83_18355</name>
</gene>
<dbReference type="RefSeq" id="WP_213238491.1">
    <property type="nucleotide sequence ID" value="NZ_JAHBCL010000049.1"/>
</dbReference>
<accession>A0ABS5PTY9</accession>
<evidence type="ECO:0000259" key="5">
    <source>
        <dbReference type="PROSITE" id="PS50931"/>
    </source>
</evidence>
<keyword evidence="2" id="KW-0805">Transcription regulation</keyword>
<dbReference type="InterPro" id="IPR000847">
    <property type="entry name" value="LysR_HTH_N"/>
</dbReference>
<dbReference type="EMBL" id="JAHBCL010000049">
    <property type="protein sequence ID" value="MBS7528635.1"/>
    <property type="molecule type" value="Genomic_DNA"/>
</dbReference>
<dbReference type="PANTHER" id="PTHR30126:SF64">
    <property type="entry name" value="HTH-TYPE TRANSCRIPTIONAL REGULATOR CITR"/>
    <property type="match status" value="1"/>
</dbReference>
<protein>
    <submittedName>
        <fullName evidence="6">LysR family transcriptional regulator</fullName>
    </submittedName>
</protein>
<dbReference type="PROSITE" id="PS50931">
    <property type="entry name" value="HTH_LYSR"/>
    <property type="match status" value="1"/>
</dbReference>
<dbReference type="Gene3D" id="3.40.190.290">
    <property type="match status" value="1"/>
</dbReference>
<keyword evidence="3" id="KW-0238">DNA-binding</keyword>
<reference evidence="6 7" key="1">
    <citation type="submission" date="2021-05" db="EMBL/GenBank/DDBJ databases">
        <title>Fusibacter ferrireducens sp. nov., an anaerobic, sulfur- and Fe-reducing bacterium isolated from the mangrove sediment.</title>
        <authorList>
            <person name="Qiu D."/>
        </authorList>
    </citation>
    <scope>NUCLEOTIDE SEQUENCE [LARGE SCALE GENOMIC DNA]</scope>
    <source>
        <strain evidence="6 7">DSM 12116</strain>
    </source>
</reference>
<dbReference type="InterPro" id="IPR005119">
    <property type="entry name" value="LysR_subst-bd"/>
</dbReference>
<evidence type="ECO:0000256" key="2">
    <source>
        <dbReference type="ARBA" id="ARBA00023015"/>
    </source>
</evidence>
<dbReference type="PRINTS" id="PR00039">
    <property type="entry name" value="HTHLYSR"/>
</dbReference>
<dbReference type="Gene3D" id="1.10.10.10">
    <property type="entry name" value="Winged helix-like DNA-binding domain superfamily/Winged helix DNA-binding domain"/>
    <property type="match status" value="1"/>
</dbReference>
<name>A0ABS5PTY9_9FIRM</name>
<dbReference type="Pfam" id="PF00126">
    <property type="entry name" value="HTH_1"/>
    <property type="match status" value="1"/>
</dbReference>
<evidence type="ECO:0000256" key="3">
    <source>
        <dbReference type="ARBA" id="ARBA00023125"/>
    </source>
</evidence>